<organism evidence="3 4">
    <name type="scientific">Paraflavisolibacter caeni</name>
    <dbReference type="NCBI Taxonomy" id="2982496"/>
    <lineage>
        <taxon>Bacteria</taxon>
        <taxon>Pseudomonadati</taxon>
        <taxon>Bacteroidota</taxon>
        <taxon>Chitinophagia</taxon>
        <taxon>Chitinophagales</taxon>
        <taxon>Chitinophagaceae</taxon>
        <taxon>Paraflavisolibacter</taxon>
    </lineage>
</organism>
<evidence type="ECO:0000313" key="3">
    <source>
        <dbReference type="EMBL" id="MCU7549601.1"/>
    </source>
</evidence>
<evidence type="ECO:0000259" key="1">
    <source>
        <dbReference type="Pfam" id="PF07944"/>
    </source>
</evidence>
<dbReference type="AlphaFoldDB" id="A0A9X2XVW9"/>
<protein>
    <submittedName>
        <fullName evidence="3">Glycoside hydrolase family 127 protein</fullName>
    </submittedName>
</protein>
<proteinExistence type="predicted"/>
<dbReference type="EMBL" id="JAOTIF010000006">
    <property type="protein sequence ID" value="MCU7549601.1"/>
    <property type="molecule type" value="Genomic_DNA"/>
</dbReference>
<dbReference type="PANTHER" id="PTHR31151">
    <property type="entry name" value="PROLINE-TRNA LIGASE (DUF1680)"/>
    <property type="match status" value="1"/>
</dbReference>
<dbReference type="PANTHER" id="PTHR31151:SF0">
    <property type="entry name" value="PROLINE-TRNA LIGASE (DUF1680)"/>
    <property type="match status" value="1"/>
</dbReference>
<feature type="domain" description="Non-reducing end beta-L-arabinofuranosidase-like GH127 catalytic" evidence="1">
    <location>
        <begin position="94"/>
        <end position="428"/>
    </location>
</feature>
<name>A0A9X2XVW9_9BACT</name>
<dbReference type="InterPro" id="IPR012878">
    <property type="entry name" value="Beta-AFase-like_GH127_cat"/>
</dbReference>
<reference evidence="3" key="1">
    <citation type="submission" date="2022-09" db="EMBL/GenBank/DDBJ databases">
        <authorList>
            <person name="Yuan C."/>
            <person name="Ke Z."/>
        </authorList>
    </citation>
    <scope>NUCLEOTIDE SEQUENCE</scope>
    <source>
        <strain evidence="3">LB-8</strain>
    </source>
</reference>
<dbReference type="InterPro" id="IPR049046">
    <property type="entry name" value="Beta-AFase-like_GH127_middle"/>
</dbReference>
<dbReference type="SUPFAM" id="SSF48208">
    <property type="entry name" value="Six-hairpin glycosidases"/>
    <property type="match status" value="1"/>
</dbReference>
<comment type="caution">
    <text evidence="3">The sequence shown here is derived from an EMBL/GenBank/DDBJ whole genome shotgun (WGS) entry which is preliminary data.</text>
</comment>
<dbReference type="Pfam" id="PF20736">
    <property type="entry name" value="Glyco_hydro127M"/>
    <property type="match status" value="1"/>
</dbReference>
<keyword evidence="3" id="KW-0378">Hydrolase</keyword>
<gene>
    <name evidence="3" type="ORF">OCK74_10775</name>
</gene>
<dbReference type="Proteomes" id="UP001155483">
    <property type="component" value="Unassembled WGS sequence"/>
</dbReference>
<dbReference type="Pfam" id="PF07944">
    <property type="entry name" value="Beta-AFase-like_GH127_cat"/>
    <property type="match status" value="1"/>
</dbReference>
<evidence type="ECO:0000259" key="2">
    <source>
        <dbReference type="Pfam" id="PF20736"/>
    </source>
</evidence>
<reference evidence="3" key="2">
    <citation type="submission" date="2023-04" db="EMBL/GenBank/DDBJ databases">
        <title>Paracnuella aquatica gen. nov., sp. nov., a member of the family Chitinophagaceae isolated from a hot spring.</title>
        <authorList>
            <person name="Wang C."/>
        </authorList>
    </citation>
    <scope>NUCLEOTIDE SEQUENCE</scope>
    <source>
        <strain evidence="3">LB-8</strain>
    </source>
</reference>
<dbReference type="InterPro" id="IPR008928">
    <property type="entry name" value="6-hairpin_glycosidase_sf"/>
</dbReference>
<dbReference type="RefSeq" id="WP_279297041.1">
    <property type="nucleotide sequence ID" value="NZ_JAOTIF010000006.1"/>
</dbReference>
<sequence length="682" mass="78208">MMYLKKLLVTYSFIQVAVIGTMAQTSVPSKYSSELGQLKYQEVPLGSIKPEGWLLHQLQIMRNGTSGHLDEVYWKVKNDNGWLGGKGDGWEETPYWLDGAVPLAYQLDDVALKEKVLKYINWTLNNQRPSGYFGPITKWERETGKQITIETCEKGEDWWPRMIMLKVLKQYYTATNDNRVIPFMIKYFDYQKKVLKKCPIGKWTEWAQSRAHDNILMVQWLFSKTKDPSLLQLASLIQSQAFPWSSWLGNRDWVIHAAAFQNDSAWMSRHGVNVAMALKDPAVHFQRTGDSSYLKTLKTGFTDLMTLHGLPMGIFSADEDLHGNDPVQGTELCAVVEAQYSLEEIIGITGDTYYMEALERMTFNALPTQTTDDYNNKQYFQVANQVQVERGVYNFSLPFDREMNNVFGMRSGYTCCLANMHQGWTKFTSHLWYRTPVNGLAALHYSPNRITAKVGKNNTEVAIYEETAYPFDDQINFTFSTKNEVAFPMQLRIPVWCNEAIISLNGKEIRREKGGQIITIDRIWKNGDQLTLLLPMTVTTSNWGRNSRVIERGPLVYALKLEESWEKEQDEKEGEYFTVHPKGDWNYGILEKIVKDPIHNLEVKKIKPVSNDFVWNLANAPIEISAQAKKIPDWKVINDVAPQPVSDRTGIYKGKVIEEVKTITLVPYGCTKVRVVAFPVVK</sequence>
<feature type="domain" description="Non-reducing end beta-L-arabinofuranosidase-like GH127 middle" evidence="2">
    <location>
        <begin position="445"/>
        <end position="536"/>
    </location>
</feature>
<accession>A0A9X2XVW9</accession>
<dbReference type="GO" id="GO:0005975">
    <property type="term" value="P:carbohydrate metabolic process"/>
    <property type="evidence" value="ECO:0007669"/>
    <property type="project" value="InterPro"/>
</dbReference>
<keyword evidence="4" id="KW-1185">Reference proteome</keyword>
<evidence type="ECO:0000313" key="4">
    <source>
        <dbReference type="Proteomes" id="UP001155483"/>
    </source>
</evidence>
<dbReference type="GO" id="GO:0016787">
    <property type="term" value="F:hydrolase activity"/>
    <property type="evidence" value="ECO:0007669"/>
    <property type="project" value="UniProtKB-KW"/>
</dbReference>